<dbReference type="GO" id="GO:0046872">
    <property type="term" value="F:metal ion binding"/>
    <property type="evidence" value="ECO:0007669"/>
    <property type="project" value="UniProtKB-KW"/>
</dbReference>
<evidence type="ECO:0000313" key="9">
    <source>
        <dbReference type="Proteomes" id="UP000473574"/>
    </source>
</evidence>
<keyword evidence="2 5" id="KW-0813">Transport</keyword>
<dbReference type="Pfam" id="PF01297">
    <property type="entry name" value="ZnuA"/>
    <property type="match status" value="1"/>
</dbReference>
<organism evidence="8 9">
    <name type="scientific">Adonisia turfae CCMR0082</name>
    <dbReference type="NCBI Taxonomy" id="2304604"/>
    <lineage>
        <taxon>Bacteria</taxon>
        <taxon>Bacillati</taxon>
        <taxon>Cyanobacteriota</taxon>
        <taxon>Adonisia</taxon>
        <taxon>Adonisia turfae</taxon>
    </lineage>
</organism>
<dbReference type="AlphaFoldDB" id="A0A6M0SAT8"/>
<comment type="subcellular location">
    <subcellularLocation>
        <location evidence="1">Cell envelope</location>
    </subcellularLocation>
</comment>
<comment type="caution">
    <text evidence="8">The sequence shown here is derived from an EMBL/GenBank/DDBJ whole genome shotgun (WGS) entry which is preliminary data.</text>
</comment>
<dbReference type="RefSeq" id="WP_163665866.1">
    <property type="nucleotide sequence ID" value="NZ_QZCE01000002.1"/>
</dbReference>
<feature type="region of interest" description="Disordered" evidence="6">
    <location>
        <begin position="121"/>
        <end position="223"/>
    </location>
</feature>
<evidence type="ECO:0000256" key="7">
    <source>
        <dbReference type="SAM" id="SignalP"/>
    </source>
</evidence>
<keyword evidence="4 7" id="KW-0732">Signal</keyword>
<dbReference type="InterPro" id="IPR050492">
    <property type="entry name" value="Bact_metal-bind_prot9"/>
</dbReference>
<dbReference type="GO" id="GO:0030313">
    <property type="term" value="C:cell envelope"/>
    <property type="evidence" value="ECO:0007669"/>
    <property type="project" value="UniProtKB-SubCell"/>
</dbReference>
<dbReference type="GO" id="GO:0007155">
    <property type="term" value="P:cell adhesion"/>
    <property type="evidence" value="ECO:0007669"/>
    <property type="project" value="InterPro"/>
</dbReference>
<gene>
    <name evidence="8" type="ORF">D0962_20215</name>
</gene>
<dbReference type="PANTHER" id="PTHR42953">
    <property type="entry name" value="HIGH-AFFINITY ZINC UPTAKE SYSTEM PROTEIN ZNUA-RELATED"/>
    <property type="match status" value="1"/>
</dbReference>
<evidence type="ECO:0000256" key="3">
    <source>
        <dbReference type="ARBA" id="ARBA00022723"/>
    </source>
</evidence>
<sequence length="405" mass="44112">MKLSFRLFTALVALGGASTLLLGHQSAHSQTSPKVVASYSVLCDLTEQIAQDTVDVTCLIEAGKDPHLYSATPADRRAIEDADLVLYGGYGFEPDIIQMVEATDGDTPQIAVSEVAVSEPLLGGHHHHGHGEEGHDDHHDEHDDHGEEGHDEHDEHGHDEHDEHDHSDHSKAGHEGHDHDDHGKEDHDGHEEDHDGHEEDHDDHHDEHDDHGEEEGEPDPHVWHDAENGIAMVRVIEEQLSEVFPENADLYEANAEALISQLTQLDTWIQQQIDTVPESQRVLVTGHDALGYYADAYGIRIEAALESFSTEARPSAADLRELIDLVEDSNLPSIFVEATSNPGLIEAVSRETDIGISEEPIYADGLGEPGTPAATYTGMLMTNTCTIVTGLGGSCDESAVQALLD</sequence>
<evidence type="ECO:0000256" key="6">
    <source>
        <dbReference type="SAM" id="MobiDB-lite"/>
    </source>
</evidence>
<evidence type="ECO:0000256" key="5">
    <source>
        <dbReference type="RuleBase" id="RU003512"/>
    </source>
</evidence>
<reference evidence="8 9" key="1">
    <citation type="journal article" date="2020" name="Microb. Ecol.">
        <title>Ecogenomics of the Marine Benthic Filamentous Cyanobacterium Adonisia.</title>
        <authorList>
            <person name="Walter J.M."/>
            <person name="Coutinho F.H."/>
            <person name="Leomil L."/>
            <person name="Hargreaves P.I."/>
            <person name="Campeao M.E."/>
            <person name="Vieira V.V."/>
            <person name="Silva B.S."/>
            <person name="Fistarol G.O."/>
            <person name="Salomon P.S."/>
            <person name="Sawabe T."/>
            <person name="Mino S."/>
            <person name="Hosokawa M."/>
            <person name="Miyashita H."/>
            <person name="Maruyama F."/>
            <person name="van Verk M.C."/>
            <person name="Dutilh B.E."/>
            <person name="Thompson C.C."/>
            <person name="Thompson F.L."/>
        </authorList>
    </citation>
    <scope>NUCLEOTIDE SEQUENCE [LARGE SCALE GENOMIC DNA]</scope>
    <source>
        <strain evidence="8 9">CCMR0082</strain>
    </source>
</reference>
<feature type="signal peptide" evidence="7">
    <location>
        <begin position="1"/>
        <end position="29"/>
    </location>
</feature>
<dbReference type="PRINTS" id="PR00690">
    <property type="entry name" value="ADHESNFAMILY"/>
</dbReference>
<comment type="similarity">
    <text evidence="5">Belongs to the bacterial solute-binding protein 9 family.</text>
</comment>
<name>A0A6M0SAT8_9CYAN</name>
<dbReference type="InterPro" id="IPR006127">
    <property type="entry name" value="ZnuA-like"/>
</dbReference>
<evidence type="ECO:0000256" key="1">
    <source>
        <dbReference type="ARBA" id="ARBA00004196"/>
    </source>
</evidence>
<accession>A0A6M0SAT8</accession>
<evidence type="ECO:0000256" key="2">
    <source>
        <dbReference type="ARBA" id="ARBA00022448"/>
    </source>
</evidence>
<dbReference type="PANTHER" id="PTHR42953:SF1">
    <property type="entry name" value="METAL-BINDING PROTEIN HI_0362-RELATED"/>
    <property type="match status" value="1"/>
</dbReference>
<feature type="chain" id="PRO_5026849238" evidence="7">
    <location>
        <begin position="30"/>
        <end position="405"/>
    </location>
</feature>
<dbReference type="SUPFAM" id="SSF53807">
    <property type="entry name" value="Helical backbone' metal receptor"/>
    <property type="match status" value="1"/>
</dbReference>
<feature type="compositionally biased region" description="Basic and acidic residues" evidence="6">
    <location>
        <begin position="130"/>
        <end position="211"/>
    </location>
</feature>
<dbReference type="GO" id="GO:0030001">
    <property type="term" value="P:metal ion transport"/>
    <property type="evidence" value="ECO:0007669"/>
    <property type="project" value="InterPro"/>
</dbReference>
<dbReference type="InterPro" id="IPR006128">
    <property type="entry name" value="Lipoprotein_PsaA-like"/>
</dbReference>
<dbReference type="EMBL" id="QZCE01000002">
    <property type="protein sequence ID" value="NEZ65071.1"/>
    <property type="molecule type" value="Genomic_DNA"/>
</dbReference>
<dbReference type="InterPro" id="IPR006129">
    <property type="entry name" value="AdhesinB"/>
</dbReference>
<evidence type="ECO:0000313" key="8">
    <source>
        <dbReference type="EMBL" id="NEZ65071.1"/>
    </source>
</evidence>
<dbReference type="Gene3D" id="3.40.50.1980">
    <property type="entry name" value="Nitrogenase molybdenum iron protein domain"/>
    <property type="match status" value="3"/>
</dbReference>
<dbReference type="Proteomes" id="UP000473574">
    <property type="component" value="Unassembled WGS sequence"/>
</dbReference>
<keyword evidence="3" id="KW-0479">Metal-binding</keyword>
<evidence type="ECO:0000256" key="4">
    <source>
        <dbReference type="ARBA" id="ARBA00022729"/>
    </source>
</evidence>
<protein>
    <submittedName>
        <fullName evidence="8">Metal ABC transporter substrate-binding protein</fullName>
    </submittedName>
</protein>
<dbReference type="PRINTS" id="PR00691">
    <property type="entry name" value="ADHESINB"/>
</dbReference>
<proteinExistence type="inferred from homology"/>